<sequence>MAEILSGIKVLDLTRVASGPWCTQLLADMGATVIKVERPGSGDDSRSFRPSVDGYEQLSAFFLALNRGKQSITIDISTPEGAELVRELARGCDVMVENYKAGSLVKHGLDYETMRAASPEIIYCSITGFGQTGPSARQPAYDSILQAIAGHMSLCGDPDGEPMRTAINVTDLTTGYCAAVAILGALIHRIRTGEGQFIDAAMLDTSVALTAQFASGYLTTGEVVSRAGNRAPNTFPSGVFHAEDGDMVIVCGNDRQFRSLASALGRPELADDARFATNRARRQHHADLSLQMNEVLGARSVAHWAAILDEAGIPNAVINTIDQVFEHPQVRHRKLRRDVAQADGRTLPTVRSPLNFSRTPAIDGPTPALGAHTESVLRAIGKSDGEISRLRARGAI</sequence>
<dbReference type="GO" id="GO:0008410">
    <property type="term" value="F:CoA-transferase activity"/>
    <property type="evidence" value="ECO:0007669"/>
    <property type="project" value="TreeGrafter"/>
</dbReference>
<dbReference type="InterPro" id="IPR003673">
    <property type="entry name" value="CoA-Trfase_fam_III"/>
</dbReference>
<dbReference type="Gene3D" id="3.40.50.10540">
    <property type="entry name" value="Crotonobetainyl-coa:carnitine coa-transferase, domain 1"/>
    <property type="match status" value="1"/>
</dbReference>
<dbReference type="PANTHER" id="PTHR48207:SF3">
    <property type="entry name" value="SUCCINATE--HYDROXYMETHYLGLUTARATE COA-TRANSFERASE"/>
    <property type="match status" value="1"/>
</dbReference>
<dbReference type="EMBL" id="VOQQ01000001">
    <property type="protein sequence ID" value="TXC62568.1"/>
    <property type="molecule type" value="Genomic_DNA"/>
</dbReference>
<name>A0A5C6TSA1_9SPHN</name>
<dbReference type="AlphaFoldDB" id="A0A5C6TSA1"/>
<dbReference type="RefSeq" id="WP_147041957.1">
    <property type="nucleotide sequence ID" value="NZ_BAABIR010000001.1"/>
</dbReference>
<evidence type="ECO:0000313" key="2">
    <source>
        <dbReference type="EMBL" id="TXC62568.1"/>
    </source>
</evidence>
<evidence type="ECO:0000313" key="3">
    <source>
        <dbReference type="Proteomes" id="UP000321249"/>
    </source>
</evidence>
<reference evidence="2 3" key="1">
    <citation type="journal article" date="2015" name="J. Microbiol.">
        <title>Sphingosinicella ginsenosidimutans sp. nov., with ginsenoside converting activity.</title>
        <authorList>
            <person name="Kim J.K."/>
            <person name="Kang M.S."/>
            <person name="Park S.C."/>
            <person name="Kim K.M."/>
            <person name="Choi K."/>
            <person name="Yoon M.H."/>
            <person name="Im W.T."/>
        </authorList>
    </citation>
    <scope>NUCLEOTIDE SEQUENCE [LARGE SCALE GENOMIC DNA]</scope>
    <source>
        <strain evidence="2 3">BS-11</strain>
    </source>
</reference>
<dbReference type="Pfam" id="PF02515">
    <property type="entry name" value="CoA_transf_3"/>
    <property type="match status" value="1"/>
</dbReference>
<keyword evidence="3" id="KW-1185">Reference proteome</keyword>
<dbReference type="PANTHER" id="PTHR48207">
    <property type="entry name" value="SUCCINATE--HYDROXYMETHYLGLUTARATE COA-TRANSFERASE"/>
    <property type="match status" value="1"/>
</dbReference>
<dbReference type="Proteomes" id="UP000321249">
    <property type="component" value="Unassembled WGS sequence"/>
</dbReference>
<dbReference type="Gene3D" id="3.30.1540.10">
    <property type="entry name" value="formyl-coa transferase, domain 3"/>
    <property type="match status" value="1"/>
</dbReference>
<accession>A0A5C6TSA1</accession>
<gene>
    <name evidence="2" type="ORF">FRZ32_02175</name>
</gene>
<dbReference type="OrthoDB" id="5720311at2"/>
<proteinExistence type="predicted"/>
<dbReference type="InterPro" id="IPR023606">
    <property type="entry name" value="CoA-Trfase_III_dom_1_sf"/>
</dbReference>
<organism evidence="2 3">
    <name type="scientific">Allosphingosinicella ginsenosidimutans</name>
    <dbReference type="NCBI Taxonomy" id="1176539"/>
    <lineage>
        <taxon>Bacteria</taxon>
        <taxon>Pseudomonadati</taxon>
        <taxon>Pseudomonadota</taxon>
        <taxon>Alphaproteobacteria</taxon>
        <taxon>Sphingomonadales</taxon>
        <taxon>Sphingomonadaceae</taxon>
        <taxon>Allosphingosinicella</taxon>
    </lineage>
</organism>
<dbReference type="InterPro" id="IPR050483">
    <property type="entry name" value="CoA-transferase_III_domain"/>
</dbReference>
<dbReference type="InterPro" id="IPR044855">
    <property type="entry name" value="CoA-Trfase_III_dom3_sf"/>
</dbReference>
<keyword evidence="1 2" id="KW-0808">Transferase</keyword>
<evidence type="ECO:0000256" key="1">
    <source>
        <dbReference type="ARBA" id="ARBA00022679"/>
    </source>
</evidence>
<protein>
    <submittedName>
        <fullName evidence="2">CoA transferase</fullName>
    </submittedName>
</protein>
<comment type="caution">
    <text evidence="2">The sequence shown here is derived from an EMBL/GenBank/DDBJ whole genome shotgun (WGS) entry which is preliminary data.</text>
</comment>
<dbReference type="SUPFAM" id="SSF89796">
    <property type="entry name" value="CoA-transferase family III (CaiB/BaiF)"/>
    <property type="match status" value="1"/>
</dbReference>